<reference evidence="1 2" key="1">
    <citation type="submission" date="2014-03" db="EMBL/GenBank/DDBJ databases">
        <authorList>
            <person name="Yoder B.A."/>
            <person name="Colicchio M.A."/>
            <person name="Schafer C.E."/>
            <person name="Abrahim M.R."/>
            <person name="Adkins N.L."/>
            <person name="Burke K.A."/>
            <person name="Churilla B.M."/>
            <person name="Cohen K.L."/>
            <person name="Fasoranti T.O."/>
            <person name="Genkil J.S."/>
            <person name="Kramer Z.J."/>
            <person name="Prout A.K."/>
            <person name="Schwarz A.G."/>
            <person name="Tish M."/>
            <person name="Vispute N."/>
            <person name="Wilkes K.E."/>
            <person name="Williams C.R."/>
            <person name="Xiao X."/>
            <person name="Yu V.J."/>
            <person name="Lapin J.S."/>
            <person name="Ott C.T."/>
            <person name="Walburn T.D."/>
            <person name="Bradley K.W."/>
            <person name="Clarke D.Q."/>
            <person name="Lewis M.F."/>
            <person name="Barker L.P."/>
            <person name="Bailey C."/>
            <person name="Asai D.J."/>
            <person name="Bowman C.A."/>
            <person name="Russell D.A."/>
            <person name="Pope W.H."/>
            <person name="Jacobs-Sera D."/>
            <person name="Hendrix R.W."/>
            <person name="Hatfull G.F."/>
        </authorList>
    </citation>
    <scope>NUCLEOTIDE SEQUENCE [LARGE SCALE GENOMIC DNA]</scope>
</reference>
<protein>
    <submittedName>
        <fullName evidence="1">Uncharacterized protein</fullName>
    </submittedName>
</protein>
<dbReference type="KEGG" id="vg:23679588"/>
<organism evidence="1 2">
    <name type="scientific">Mycobacterium phage Gaia</name>
    <dbReference type="NCBI Taxonomy" id="1486472"/>
    <lineage>
        <taxon>Viruses</taxon>
        <taxon>Duplodnaviria</taxon>
        <taxon>Heunggongvirae</taxon>
        <taxon>Uroviricota</taxon>
        <taxon>Caudoviricetes</taxon>
        <taxon>Gaiavirus</taxon>
        <taxon>Gaiavirus gaia</taxon>
    </lineage>
</organism>
<dbReference type="EMBL" id="KJ567043">
    <property type="protein sequence ID" value="AID58901.1"/>
    <property type="molecule type" value="Genomic_DNA"/>
</dbReference>
<dbReference type="GeneID" id="23679588"/>
<dbReference type="RefSeq" id="YP_009124824.1">
    <property type="nucleotide sequence ID" value="NC_026590.1"/>
</dbReference>
<dbReference type="Proteomes" id="UP000027491">
    <property type="component" value="Segment"/>
</dbReference>
<gene>
    <name evidence="1" type="primary">82</name>
    <name evidence="1" type="ORF">PBI_GAIA_82</name>
</gene>
<proteinExistence type="predicted"/>
<name>A0A068F4M3_9CAUD</name>
<sequence>MTAPLIEVVDLSDFEFSIQCEEPGCRDTADVMAKGCSDHDFHGLCFYHLAAVKKRFDNGRHKTVCDGCNRPWLFFETHYTVADI</sequence>
<evidence type="ECO:0000313" key="2">
    <source>
        <dbReference type="Proteomes" id="UP000027491"/>
    </source>
</evidence>
<evidence type="ECO:0000313" key="1">
    <source>
        <dbReference type="EMBL" id="AID58901.1"/>
    </source>
</evidence>
<accession>A0A068F4M3</accession>
<dbReference type="OrthoDB" id="18074at10239"/>
<keyword evidence="2" id="KW-1185">Reference proteome</keyword>